<proteinExistence type="inferred from homology"/>
<evidence type="ECO:0000313" key="4">
    <source>
        <dbReference type="EMBL" id="GES07108.1"/>
    </source>
</evidence>
<dbReference type="InterPro" id="IPR050300">
    <property type="entry name" value="GDXG_lipolytic_enzyme"/>
</dbReference>
<keyword evidence="2" id="KW-0378">Hydrolase</keyword>
<dbReference type="Gene3D" id="3.40.50.1820">
    <property type="entry name" value="alpha/beta hydrolase"/>
    <property type="match status" value="1"/>
</dbReference>
<reference evidence="4 5" key="1">
    <citation type="submission" date="2019-10" db="EMBL/GenBank/DDBJ databases">
        <title>Whole genome shotgun sequence of Acrocarpospora macrocephala NBRC 16266.</title>
        <authorList>
            <person name="Ichikawa N."/>
            <person name="Kimura A."/>
            <person name="Kitahashi Y."/>
            <person name="Komaki H."/>
            <person name="Oguchi A."/>
        </authorList>
    </citation>
    <scope>NUCLEOTIDE SEQUENCE [LARGE SCALE GENOMIC DNA]</scope>
    <source>
        <strain evidence="4 5">NBRC 16266</strain>
    </source>
</reference>
<dbReference type="PANTHER" id="PTHR48081">
    <property type="entry name" value="AB HYDROLASE SUPERFAMILY PROTEIN C4A8.06C"/>
    <property type="match status" value="1"/>
</dbReference>
<evidence type="ECO:0000256" key="2">
    <source>
        <dbReference type="ARBA" id="ARBA00022801"/>
    </source>
</evidence>
<dbReference type="PANTHER" id="PTHR48081:SF30">
    <property type="entry name" value="ACETYL-HYDROLASE LIPR-RELATED"/>
    <property type="match status" value="1"/>
</dbReference>
<organism evidence="4 5">
    <name type="scientific">Acrocarpospora macrocephala</name>
    <dbReference type="NCBI Taxonomy" id="150177"/>
    <lineage>
        <taxon>Bacteria</taxon>
        <taxon>Bacillati</taxon>
        <taxon>Actinomycetota</taxon>
        <taxon>Actinomycetes</taxon>
        <taxon>Streptosporangiales</taxon>
        <taxon>Streptosporangiaceae</taxon>
        <taxon>Acrocarpospora</taxon>
    </lineage>
</organism>
<gene>
    <name evidence="4" type="ORF">Amac_007030</name>
</gene>
<accession>A0A5M3WLE2</accession>
<comment type="similarity">
    <text evidence="1">Belongs to the 'GDXG' lipolytic enzyme family.</text>
</comment>
<protein>
    <submittedName>
        <fullName evidence="4">Esterase</fullName>
    </submittedName>
</protein>
<dbReference type="SUPFAM" id="SSF53474">
    <property type="entry name" value="alpha/beta-Hydrolases"/>
    <property type="match status" value="1"/>
</dbReference>
<evidence type="ECO:0000259" key="3">
    <source>
        <dbReference type="Pfam" id="PF07859"/>
    </source>
</evidence>
<dbReference type="GO" id="GO:0004806">
    <property type="term" value="F:triacylglycerol lipase activity"/>
    <property type="evidence" value="ECO:0007669"/>
    <property type="project" value="TreeGrafter"/>
</dbReference>
<dbReference type="AlphaFoldDB" id="A0A5M3WLE2"/>
<dbReference type="Pfam" id="PF07859">
    <property type="entry name" value="Abhydrolase_3"/>
    <property type="match status" value="1"/>
</dbReference>
<evidence type="ECO:0000256" key="1">
    <source>
        <dbReference type="ARBA" id="ARBA00010515"/>
    </source>
</evidence>
<sequence>MAVLIPAGTHLALTYGNRPLAATAAQRTTMSDEAARFLAGMRPLFLPDALTSVLVTRERLIQERENFTATEKIVEDELIARYGLTLHRETIGGVPVTVVTPPAIAPNRRDQIAINIHGGGFFLGTARDRVGLLMARELGVRVYSIDYTLAPEAIYPQAVNEILAVYRELVRRYDPANIVGVASSAGGNLLTATVLAAKAEGLPMIAALGLFTPVTDLTGVGDSIVANDRRDGLVANLRVEVPARFYAGDEPLDSPGLSPVYADYSADFPPTVLTTGTRDLNLSDIVRLTWRLDDAGVQTRLLVSEGMWHGFHWEPVLPEAIQARTAAVKFLHDKLDRSSR</sequence>
<dbReference type="InterPro" id="IPR013094">
    <property type="entry name" value="AB_hydrolase_3"/>
</dbReference>
<feature type="domain" description="Alpha/beta hydrolase fold-3" evidence="3">
    <location>
        <begin position="114"/>
        <end position="312"/>
    </location>
</feature>
<dbReference type="InterPro" id="IPR029058">
    <property type="entry name" value="AB_hydrolase_fold"/>
</dbReference>
<dbReference type="EMBL" id="BLAE01000005">
    <property type="protein sequence ID" value="GES07108.1"/>
    <property type="molecule type" value="Genomic_DNA"/>
</dbReference>
<keyword evidence="5" id="KW-1185">Reference proteome</keyword>
<evidence type="ECO:0000313" key="5">
    <source>
        <dbReference type="Proteomes" id="UP000331127"/>
    </source>
</evidence>
<dbReference type="Proteomes" id="UP000331127">
    <property type="component" value="Unassembled WGS sequence"/>
</dbReference>
<comment type="caution">
    <text evidence="4">The sequence shown here is derived from an EMBL/GenBank/DDBJ whole genome shotgun (WGS) entry which is preliminary data.</text>
</comment>
<name>A0A5M3WLE2_9ACTN</name>